<organism evidence="1 2">
    <name type="scientific">Dentiscutata heterogama</name>
    <dbReference type="NCBI Taxonomy" id="1316150"/>
    <lineage>
        <taxon>Eukaryota</taxon>
        <taxon>Fungi</taxon>
        <taxon>Fungi incertae sedis</taxon>
        <taxon>Mucoromycota</taxon>
        <taxon>Glomeromycotina</taxon>
        <taxon>Glomeromycetes</taxon>
        <taxon>Diversisporales</taxon>
        <taxon>Gigasporaceae</taxon>
        <taxon>Dentiscutata</taxon>
    </lineage>
</organism>
<evidence type="ECO:0000313" key="1">
    <source>
        <dbReference type="EMBL" id="CAG8484222.1"/>
    </source>
</evidence>
<name>A0ACA9KQQ6_9GLOM</name>
<dbReference type="Proteomes" id="UP000789702">
    <property type="component" value="Unassembled WGS sequence"/>
</dbReference>
<evidence type="ECO:0000313" key="2">
    <source>
        <dbReference type="Proteomes" id="UP000789702"/>
    </source>
</evidence>
<comment type="caution">
    <text evidence="1">The sequence shown here is derived from an EMBL/GenBank/DDBJ whole genome shotgun (WGS) entry which is preliminary data.</text>
</comment>
<protein>
    <submittedName>
        <fullName evidence="1">10278_t:CDS:1</fullName>
    </submittedName>
</protein>
<proteinExistence type="predicted"/>
<reference evidence="1" key="1">
    <citation type="submission" date="2021-06" db="EMBL/GenBank/DDBJ databases">
        <authorList>
            <person name="Kallberg Y."/>
            <person name="Tangrot J."/>
            <person name="Rosling A."/>
        </authorList>
    </citation>
    <scope>NUCLEOTIDE SEQUENCE</scope>
    <source>
        <strain evidence="1">IL203A</strain>
    </source>
</reference>
<keyword evidence="2" id="KW-1185">Reference proteome</keyword>
<sequence length="229" mass="26079">MINGMTNNEADDEINNEVNSEANNEVNNEANNGIEDEVNNELNNSDSEVQNDNGVLSYNFSLLDVGYIFPTWSNIDSFFEDENISDKFIKNIYVARQILLKSLVAKVGQANVQEIWQITDKRPGNSQRKHFIIIMNSISYMCTCMSNIFRGIICQHYFQVLLVSQIARFHITMIASCWYCNNKKEANDQFNIVFANENTMQAQQNQMPIIPQPLSILSSIAKSNQSIVS</sequence>
<dbReference type="EMBL" id="CAJVPU010001589">
    <property type="protein sequence ID" value="CAG8484222.1"/>
    <property type="molecule type" value="Genomic_DNA"/>
</dbReference>
<gene>
    <name evidence="1" type="ORF">DHETER_LOCUS2264</name>
</gene>
<accession>A0ACA9KQQ6</accession>